<comment type="caution">
    <text evidence="1">The sequence shown here is derived from an EMBL/GenBank/DDBJ whole genome shotgun (WGS) entry which is preliminary data.</text>
</comment>
<evidence type="ECO:0000313" key="1">
    <source>
        <dbReference type="EMBL" id="GAF87067.1"/>
    </source>
</evidence>
<organism evidence="1">
    <name type="scientific">marine sediment metagenome</name>
    <dbReference type="NCBI Taxonomy" id="412755"/>
    <lineage>
        <taxon>unclassified sequences</taxon>
        <taxon>metagenomes</taxon>
        <taxon>ecological metagenomes</taxon>
    </lineage>
</organism>
<proteinExistence type="predicted"/>
<dbReference type="AlphaFoldDB" id="X0TG01"/>
<name>X0TG01_9ZZZZ</name>
<dbReference type="EMBL" id="BARS01017733">
    <property type="protein sequence ID" value="GAF87067.1"/>
    <property type="molecule type" value="Genomic_DNA"/>
</dbReference>
<feature type="non-terminal residue" evidence="1">
    <location>
        <position position="1"/>
    </location>
</feature>
<reference evidence="1" key="1">
    <citation type="journal article" date="2014" name="Front. Microbiol.">
        <title>High frequency of phylogenetically diverse reductive dehalogenase-homologous genes in deep subseafloor sedimentary metagenomes.</title>
        <authorList>
            <person name="Kawai M."/>
            <person name="Futagami T."/>
            <person name="Toyoda A."/>
            <person name="Takaki Y."/>
            <person name="Nishi S."/>
            <person name="Hori S."/>
            <person name="Arai W."/>
            <person name="Tsubouchi T."/>
            <person name="Morono Y."/>
            <person name="Uchiyama I."/>
            <person name="Ito T."/>
            <person name="Fujiyama A."/>
            <person name="Inagaki F."/>
            <person name="Takami H."/>
        </authorList>
    </citation>
    <scope>NUCLEOTIDE SEQUENCE</scope>
    <source>
        <strain evidence="1">Expedition CK06-06</strain>
    </source>
</reference>
<gene>
    <name evidence="1" type="ORF">S01H1_28966</name>
</gene>
<protein>
    <submittedName>
        <fullName evidence="1">Uncharacterized protein</fullName>
    </submittedName>
</protein>
<accession>X0TG01</accession>
<sequence length="38" mass="4313">ELEEIADRLGLSFSELMLRLRESYEEAEGALTDTTPVQ</sequence>